<proteinExistence type="predicted"/>
<dbReference type="Proteomes" id="UP001197827">
    <property type="component" value="Unassembled WGS sequence"/>
</dbReference>
<dbReference type="AlphaFoldDB" id="A0AAW4VP47"/>
<dbReference type="EMBL" id="JAJDKQ010000028">
    <property type="protein sequence ID" value="MCB8562682.1"/>
    <property type="molecule type" value="Genomic_DNA"/>
</dbReference>
<dbReference type="Pfam" id="PF20648">
    <property type="entry name" value="DUF6809"/>
    <property type="match status" value="1"/>
</dbReference>
<protein>
    <submittedName>
        <fullName evidence="1">Uncharacterized protein</fullName>
    </submittedName>
</protein>
<name>A0AAW4VP47_9FIRM</name>
<gene>
    <name evidence="1" type="ORF">LJD74_11860</name>
</gene>
<sequence>MDNRELKKILDKLYKMYIYDEEVCTIKDNEAVSKITDKLIELDEKFIKTYNEHLLKEDDFKDILEEYFYTYNEMTCAYRKNDFQQGLMIGLALNKFSQSFINTDVLNKWMTKIYNEEYHGEG</sequence>
<dbReference type="InterPro" id="IPR049215">
    <property type="entry name" value="DUF6809"/>
</dbReference>
<dbReference type="RefSeq" id="WP_054322216.1">
    <property type="nucleotide sequence ID" value="NZ_JAJDKQ010000028.1"/>
</dbReference>
<evidence type="ECO:0000313" key="1">
    <source>
        <dbReference type="EMBL" id="MCB8562682.1"/>
    </source>
</evidence>
<reference evidence="1" key="1">
    <citation type="submission" date="2021-10" db="EMBL/GenBank/DDBJ databases">
        <title>Collection of gut derived symbiotic bacterial strains cultured from healthy donors.</title>
        <authorList>
            <person name="Lin H."/>
            <person name="Littmann E."/>
            <person name="Kohout C."/>
            <person name="Pamer E.G."/>
        </authorList>
    </citation>
    <scope>NUCLEOTIDE SEQUENCE</scope>
    <source>
        <strain evidence="1">DFI.5.2</strain>
    </source>
</reference>
<accession>A0AAW4VP47</accession>
<evidence type="ECO:0000313" key="2">
    <source>
        <dbReference type="Proteomes" id="UP001197827"/>
    </source>
</evidence>
<organism evidence="1 2">
    <name type="scientific">Faecalibacillus intestinalis</name>
    <dbReference type="NCBI Taxonomy" id="1982626"/>
    <lineage>
        <taxon>Bacteria</taxon>
        <taxon>Bacillati</taxon>
        <taxon>Bacillota</taxon>
        <taxon>Erysipelotrichia</taxon>
        <taxon>Erysipelotrichales</taxon>
        <taxon>Coprobacillaceae</taxon>
        <taxon>Faecalibacillus</taxon>
    </lineage>
</organism>
<comment type="caution">
    <text evidence="1">The sequence shown here is derived from an EMBL/GenBank/DDBJ whole genome shotgun (WGS) entry which is preliminary data.</text>
</comment>